<dbReference type="EMBL" id="NIDE01000001">
    <property type="protein sequence ID" value="OWK46451.1"/>
    <property type="molecule type" value="Genomic_DNA"/>
</dbReference>
<dbReference type="InterPro" id="IPR038717">
    <property type="entry name" value="Tc1-like_DDE_dom"/>
</dbReference>
<gene>
    <name evidence="3" type="ORF">FRUB_00150</name>
</gene>
<evidence type="ECO:0000313" key="3">
    <source>
        <dbReference type="EMBL" id="OWK46451.1"/>
    </source>
</evidence>
<sequence>MLRTGAQSFGWDNQLWTTQRIADVIHRKFGVVMHHDHVGRFLRQRLQWTPQKPRRRARERNERKITRWKTTRFPKIRAAARARNAHLVFLDESGFMLTPTLRRTWAPIGKTPLLKCWDRRDRLSAISCITVSPRTGRLNFYFTLLPDNRNARATEIVGFLRDLRRQLGGPFTVIWDGSNIHARSKLVKAFLARHPDVVEETLPGYAPELNPDEGVWGWTKYGRLANLAATDTAALRARIETEFNALRKNRHLLEAFIKETELSLAV</sequence>
<dbReference type="Gene3D" id="3.30.420.10">
    <property type="entry name" value="Ribonuclease H-like superfamily/Ribonuclease H"/>
    <property type="match status" value="1"/>
</dbReference>
<reference evidence="4" key="1">
    <citation type="submission" date="2017-06" db="EMBL/GenBank/DDBJ databases">
        <title>Genome analysis of Fimbriiglobus ruber SP5, the first member of the order Planctomycetales with confirmed chitinolytic capability.</title>
        <authorList>
            <person name="Ravin N.V."/>
            <person name="Rakitin A.L."/>
            <person name="Ivanova A.A."/>
            <person name="Beletsky A.V."/>
            <person name="Kulichevskaya I.S."/>
            <person name="Mardanov A.V."/>
            <person name="Dedysh S.N."/>
        </authorList>
    </citation>
    <scope>NUCLEOTIDE SEQUENCE [LARGE SCALE GENOMIC DNA]</scope>
    <source>
        <strain evidence="4">SP5</strain>
    </source>
</reference>
<name>A0A225DYM7_9BACT</name>
<dbReference type="InterPro" id="IPR047655">
    <property type="entry name" value="Transpos_IS630-like"/>
</dbReference>
<comment type="caution">
    <text evidence="3">The sequence shown here is derived from an EMBL/GenBank/DDBJ whole genome shotgun (WGS) entry which is preliminary data.</text>
</comment>
<organism evidence="3 4">
    <name type="scientific">Fimbriiglobus ruber</name>
    <dbReference type="NCBI Taxonomy" id="1908690"/>
    <lineage>
        <taxon>Bacteria</taxon>
        <taxon>Pseudomonadati</taxon>
        <taxon>Planctomycetota</taxon>
        <taxon>Planctomycetia</taxon>
        <taxon>Gemmatales</taxon>
        <taxon>Gemmataceae</taxon>
        <taxon>Fimbriiglobus</taxon>
    </lineage>
</organism>
<proteinExistence type="predicted"/>
<dbReference type="AlphaFoldDB" id="A0A225DYM7"/>
<dbReference type="Proteomes" id="UP000214646">
    <property type="component" value="Unassembled WGS sequence"/>
</dbReference>
<dbReference type="NCBIfam" id="NF033545">
    <property type="entry name" value="transpos_IS630"/>
    <property type="match status" value="1"/>
</dbReference>
<feature type="domain" description="Winged helix-turn helix" evidence="2">
    <location>
        <begin position="12"/>
        <end position="70"/>
    </location>
</feature>
<accession>A0A225DYM7</accession>
<dbReference type="InterPro" id="IPR025959">
    <property type="entry name" value="Winged_HTH_dom"/>
</dbReference>
<protein>
    <submittedName>
        <fullName evidence="3">Putative transposase</fullName>
    </submittedName>
</protein>
<evidence type="ECO:0000313" key="4">
    <source>
        <dbReference type="Proteomes" id="UP000214646"/>
    </source>
</evidence>
<feature type="domain" description="Tc1-like transposase DDE" evidence="1">
    <location>
        <begin position="87"/>
        <end position="230"/>
    </location>
</feature>
<dbReference type="Pfam" id="PF13592">
    <property type="entry name" value="HTH_33"/>
    <property type="match status" value="1"/>
</dbReference>
<evidence type="ECO:0000259" key="1">
    <source>
        <dbReference type="Pfam" id="PF13358"/>
    </source>
</evidence>
<dbReference type="Pfam" id="PF13358">
    <property type="entry name" value="DDE_3"/>
    <property type="match status" value="1"/>
</dbReference>
<evidence type="ECO:0000259" key="2">
    <source>
        <dbReference type="Pfam" id="PF13592"/>
    </source>
</evidence>
<dbReference type="InterPro" id="IPR036397">
    <property type="entry name" value="RNaseH_sf"/>
</dbReference>
<keyword evidence="4" id="KW-1185">Reference proteome</keyword>
<dbReference type="GO" id="GO:0003676">
    <property type="term" value="F:nucleic acid binding"/>
    <property type="evidence" value="ECO:0007669"/>
    <property type="project" value="InterPro"/>
</dbReference>